<dbReference type="Proteomes" id="UP000253951">
    <property type="component" value="Chromosome"/>
</dbReference>
<dbReference type="EMBL" id="CP031188">
    <property type="protein sequence ID" value="AXG74377.1"/>
    <property type="molecule type" value="Genomic_DNA"/>
</dbReference>
<organism evidence="1 2">
    <name type="scientific">Flavobacterium arcticum</name>
    <dbReference type="NCBI Taxonomy" id="1784713"/>
    <lineage>
        <taxon>Bacteria</taxon>
        <taxon>Pseudomonadati</taxon>
        <taxon>Bacteroidota</taxon>
        <taxon>Flavobacteriia</taxon>
        <taxon>Flavobacteriales</taxon>
        <taxon>Flavobacteriaceae</taxon>
        <taxon>Flavobacterium</taxon>
    </lineage>
</organism>
<keyword evidence="2" id="KW-1185">Reference proteome</keyword>
<accession>A0A345HCR7</accession>
<dbReference type="OrthoDB" id="9762853at2"/>
<reference evidence="1 2" key="1">
    <citation type="submission" date="2018-07" db="EMBL/GenBank/DDBJ databases">
        <title>Complete genome sequence of Flavobacterium arcticum type strain SM1502T.</title>
        <authorList>
            <person name="Li Y."/>
            <person name="Li D.-D."/>
        </authorList>
    </citation>
    <scope>NUCLEOTIDE SEQUENCE [LARGE SCALE GENOMIC DNA]</scope>
    <source>
        <strain evidence="1 2">SM1502</strain>
    </source>
</reference>
<evidence type="ECO:0000313" key="1">
    <source>
        <dbReference type="EMBL" id="AXG74377.1"/>
    </source>
</evidence>
<dbReference type="AlphaFoldDB" id="A0A345HCR7"/>
<proteinExistence type="predicted"/>
<evidence type="ECO:0008006" key="3">
    <source>
        <dbReference type="Google" id="ProtNLM"/>
    </source>
</evidence>
<gene>
    <name evidence="1" type="ORF">DVK85_09090</name>
</gene>
<dbReference type="RefSeq" id="WP_114678135.1">
    <property type="nucleotide sequence ID" value="NZ_CP031188.1"/>
</dbReference>
<evidence type="ECO:0000313" key="2">
    <source>
        <dbReference type="Proteomes" id="UP000253951"/>
    </source>
</evidence>
<name>A0A345HCR7_9FLAO</name>
<dbReference type="KEGG" id="fat:DVK85_09090"/>
<protein>
    <recommendedName>
        <fullName evidence="3">Baseplate protein J-like domain-containing protein</fullName>
    </recommendedName>
</protein>
<sequence>MPIIDQYSAIINQQQALVPDSQLIDGRTEKDWLCFLSGFGNLVNFYNKDNQHSGNWRPFLLKDPLFLTATIAGTPFKQLHTLYLNTIKSIKSLITTSMVGSLFNQLFDQLNDVFMYIKQWIGFMQSSDKEYTLKNYIINESTVKISPYFWAFNSLRQNLFLSTFVEGITPVNTSRFHTYSDYQEQVWRKNKDKSPYWELLNLKHPITKNTPLEILNAITNVGDRIFHFFHTAIHHADIEFEKIKIETNGYPDTVLIRSFIELLKIHQKQLNGLSQKHLQFYYDDILKQKKQGAQPDSAFIYTTLSKKSAYTLPEGTLFNAGLDSQKQPILFVNTKSVSLTPTLISDAFTLSIAKNAIGFYMPYVQDIPEPSTIKKDEIGQTEAWQTFGGADTTIATKTNFGIAFASPMLLLKEGNRTITFSFNFATTTDLRQLKNARYYLSTQKKWLNVTAFTVFPNFQFFGESQEVVITLEAIQPAIECFDTNPDGITAKWPLIKIIFDAVSSPTTPPILNSLDISVAVAGIKTFQLYNDYGTLSTKNPYPLFGPSPVYNNNFIIGNNEILSKPFNSLYFELDWDKLPNNFEDYYKEYNTYFENNKERAKNRGNIWNRITGKGSNNDDTTEETVFSFNNYCFTVEFKLLQNNDWNSISMTKLQNIAINENNTIMATPYPITEDTPQPDDELLLFSTDDTTVNGTLTEKSFFGYTPVNEVKTRNSFIQLVPLKYSDTSKAGLIKMVLNGPQYGFGAEIYPKVVTNIALNNAAILINNAESFFGISRPIKESANIPYTPKLDSLTAYYTASETYDFTSKTPQSALECFMYSPFSNYKIYNKLNIDGLGIALYPTYTDKGYLYIVMDTIIPSNNLNIYFELSGSYDGEPDTEPINYYYLSKSGWETLPLIADGTNNFSCTGIITVNIPKDISKKSPLMPLGKYYIAIGVNNPSQYAKSIIVAPNGFCVSRTSTISWKDKNNKPQIAANAITQPQTAIPEIATVVQPFPSFGGKAAENRTAMNIRVSNRIKTKDRAITNGDYFRTIREQHSFIFYSKPIYNTNSKKLDIYVVKACESPTEADAFLPQINSCQKEKIADYLNARAGAFSQCSVHNFSFQYVKVNASVIVSEGYDTIGLKKAINTAINLFISPWISSDAPQITIDTSITDIEIASCICSVDGVVAANNISFVTWACGNPYINVDTVTSVTPANTATLLVSYMNHHILINPTS</sequence>